<dbReference type="InterPro" id="IPR013325">
    <property type="entry name" value="RNA_pol_sigma_r2"/>
</dbReference>
<dbReference type="PRINTS" id="PR00046">
    <property type="entry name" value="SIGMA70FCT"/>
</dbReference>
<dbReference type="OrthoDB" id="3190733at2"/>
<evidence type="ECO:0000313" key="6">
    <source>
        <dbReference type="EMBL" id="ALS22104.1"/>
    </source>
</evidence>
<evidence type="ECO:0000313" key="7">
    <source>
        <dbReference type="Proteomes" id="UP000061660"/>
    </source>
</evidence>
<proteinExistence type="predicted"/>
<keyword evidence="7" id="KW-1185">Reference proteome</keyword>
<accession>A0A0U2U7E9</accession>
<reference evidence="7" key="1">
    <citation type="submission" date="2015-12" db="EMBL/GenBank/DDBJ databases">
        <title>Complete genome sequences of two moderately thermophilic Paenibacillus species.</title>
        <authorList>
            <person name="Butler R.III."/>
            <person name="Wang J."/>
            <person name="Stark B.C."/>
            <person name="Pombert J.-F."/>
        </authorList>
    </citation>
    <scope>NUCLEOTIDE SEQUENCE [LARGE SCALE GENOMIC DNA]</scope>
    <source>
        <strain evidence="7">32O-Y</strain>
    </source>
</reference>
<dbReference type="InterPro" id="IPR014284">
    <property type="entry name" value="RNA_pol_sigma-70_dom"/>
</dbReference>
<evidence type="ECO:0000259" key="5">
    <source>
        <dbReference type="PROSITE" id="PS00716"/>
    </source>
</evidence>
<dbReference type="Gene3D" id="1.10.10.10">
    <property type="entry name" value="Winged helix-like DNA-binding domain superfamily/Winged helix DNA-binding domain"/>
    <property type="match status" value="1"/>
</dbReference>
<sequence length="207" mass="24350">MNWNYIKRNKKLNNEELITKAKSGDNEAKELLFKNNIPSIYKIVRRWKKMGCNIETEELISIGCLGMQKAYNFYDPTKGFKFTTLLYTAINNEIKYHVRATKLNKRDYYHIISLDKPHEDGDTLYNIVSDTNIIDPFSLTNSIFLRNLLIKFYETATEREKIIIHKIYYEGISGRELSDELGITHQRVSQIHKKILEKLKCMTEESA</sequence>
<dbReference type="InterPro" id="IPR007630">
    <property type="entry name" value="RNA_pol_sigma70_r4"/>
</dbReference>
<dbReference type="Proteomes" id="UP000061660">
    <property type="component" value="Chromosome"/>
</dbReference>
<dbReference type="PATRIC" id="fig|162209.4.peg.1833"/>
<dbReference type="NCBIfam" id="TIGR02937">
    <property type="entry name" value="sigma70-ECF"/>
    <property type="match status" value="1"/>
</dbReference>
<keyword evidence="4" id="KW-0804">Transcription</keyword>
<dbReference type="AlphaFoldDB" id="A0A0U2U7E9"/>
<organism evidence="6 7">
    <name type="scientific">Paenibacillus naphthalenovorans</name>
    <dbReference type="NCBI Taxonomy" id="162209"/>
    <lineage>
        <taxon>Bacteria</taxon>
        <taxon>Bacillati</taxon>
        <taxon>Bacillota</taxon>
        <taxon>Bacilli</taxon>
        <taxon>Bacillales</taxon>
        <taxon>Paenibacillaceae</taxon>
        <taxon>Paenibacillus</taxon>
    </lineage>
</organism>
<dbReference type="InterPro" id="IPR036388">
    <property type="entry name" value="WH-like_DNA-bd_sf"/>
</dbReference>
<dbReference type="GO" id="GO:0003677">
    <property type="term" value="F:DNA binding"/>
    <property type="evidence" value="ECO:0007669"/>
    <property type="project" value="UniProtKB-KW"/>
</dbReference>
<dbReference type="EMBL" id="CP013652">
    <property type="protein sequence ID" value="ALS22104.1"/>
    <property type="molecule type" value="Genomic_DNA"/>
</dbReference>
<dbReference type="RefSeq" id="WP_062408428.1">
    <property type="nucleotide sequence ID" value="NZ_CP013652.1"/>
</dbReference>
<dbReference type="Pfam" id="PF04545">
    <property type="entry name" value="Sigma70_r4"/>
    <property type="match status" value="1"/>
</dbReference>
<dbReference type="STRING" id="162209.IJ22_17300"/>
<gene>
    <name evidence="6" type="ORF">IJ22_17300</name>
</gene>
<dbReference type="InterPro" id="IPR007627">
    <property type="entry name" value="RNA_pol_sigma70_r2"/>
</dbReference>
<dbReference type="GO" id="GO:0016987">
    <property type="term" value="F:sigma factor activity"/>
    <property type="evidence" value="ECO:0007669"/>
    <property type="project" value="UniProtKB-KW"/>
</dbReference>
<dbReference type="KEGG" id="pnp:IJ22_17300"/>
<keyword evidence="2" id="KW-0731">Sigma factor</keyword>
<evidence type="ECO:0000256" key="2">
    <source>
        <dbReference type="ARBA" id="ARBA00023082"/>
    </source>
</evidence>
<protein>
    <submittedName>
        <fullName evidence="6">Sigma-70 family RNA polymerase sigma factor</fullName>
    </submittedName>
</protein>
<dbReference type="InterPro" id="IPR013324">
    <property type="entry name" value="RNA_pol_sigma_r3/r4-like"/>
</dbReference>
<dbReference type="SUPFAM" id="SSF88659">
    <property type="entry name" value="Sigma3 and sigma4 domains of RNA polymerase sigma factors"/>
    <property type="match status" value="1"/>
</dbReference>
<dbReference type="InterPro" id="IPR000943">
    <property type="entry name" value="RNA_pol_sigma70"/>
</dbReference>
<keyword evidence="3" id="KW-0238">DNA-binding</keyword>
<dbReference type="Gene3D" id="1.10.1740.10">
    <property type="match status" value="1"/>
</dbReference>
<dbReference type="Pfam" id="PF04542">
    <property type="entry name" value="Sigma70_r2"/>
    <property type="match status" value="1"/>
</dbReference>
<dbReference type="SUPFAM" id="SSF88946">
    <property type="entry name" value="Sigma2 domain of RNA polymerase sigma factors"/>
    <property type="match status" value="1"/>
</dbReference>
<dbReference type="GO" id="GO:0006352">
    <property type="term" value="P:DNA-templated transcription initiation"/>
    <property type="evidence" value="ECO:0007669"/>
    <property type="project" value="InterPro"/>
</dbReference>
<feature type="domain" description="RNA polymerase sigma-70" evidence="5">
    <location>
        <begin position="173"/>
        <end position="199"/>
    </location>
</feature>
<evidence type="ECO:0000256" key="3">
    <source>
        <dbReference type="ARBA" id="ARBA00023125"/>
    </source>
</evidence>
<keyword evidence="1" id="KW-0805">Transcription regulation</keyword>
<dbReference type="PANTHER" id="PTHR30385">
    <property type="entry name" value="SIGMA FACTOR F FLAGELLAR"/>
    <property type="match status" value="1"/>
</dbReference>
<evidence type="ECO:0000256" key="1">
    <source>
        <dbReference type="ARBA" id="ARBA00023015"/>
    </source>
</evidence>
<dbReference type="CDD" id="cd06171">
    <property type="entry name" value="Sigma70_r4"/>
    <property type="match status" value="1"/>
</dbReference>
<dbReference type="PROSITE" id="PS00716">
    <property type="entry name" value="SIGMA70_2"/>
    <property type="match status" value="1"/>
</dbReference>
<evidence type="ECO:0000256" key="4">
    <source>
        <dbReference type="ARBA" id="ARBA00023163"/>
    </source>
</evidence>
<name>A0A0U2U7E9_9BACL</name>
<reference evidence="6 7" key="2">
    <citation type="journal article" date="2016" name="Genome Announc.">
        <title>Complete Genome Sequences of Two Interactive Moderate Thermophiles, Paenibacillus napthalenovorans 32O-Y and Paenibacillus sp. 32O-W.</title>
        <authorList>
            <person name="Butler R.R.III."/>
            <person name="Wang J."/>
            <person name="Stark B.C."/>
            <person name="Pombert J.F."/>
        </authorList>
    </citation>
    <scope>NUCLEOTIDE SEQUENCE [LARGE SCALE GENOMIC DNA]</scope>
    <source>
        <strain evidence="6 7">32O-Y</strain>
    </source>
</reference>